<sequence length="229" mass="26432">MKYRSISSNVAEYRQIAGAPWAEHIPLGKELIYPSEPPVVQEEVDIARCAEDDVHQLPGTSPGKTCAGYIMLWKYCTSTLKLKNRRRMANFIPRGTVIEQTREAPANSSTSILIQPPDRYQGHNELHSKHKRPVIRTVEVVTSKRMYLYRRRSFLVLWKHHIAPTASLHQTVTHRSSTCISATQRLMSLCETVRQRYEHQDLKLKLAFARNLPNRRHRTSDLARHVSKS</sequence>
<dbReference type="AlphaFoldDB" id="A0A9P6DBT1"/>
<organism evidence="1 2">
    <name type="scientific">Pleurotus eryngii</name>
    <name type="common">Boletus of the steppes</name>
    <dbReference type="NCBI Taxonomy" id="5323"/>
    <lineage>
        <taxon>Eukaryota</taxon>
        <taxon>Fungi</taxon>
        <taxon>Dikarya</taxon>
        <taxon>Basidiomycota</taxon>
        <taxon>Agaricomycotina</taxon>
        <taxon>Agaricomycetes</taxon>
        <taxon>Agaricomycetidae</taxon>
        <taxon>Agaricales</taxon>
        <taxon>Pleurotineae</taxon>
        <taxon>Pleurotaceae</taxon>
        <taxon>Pleurotus</taxon>
    </lineage>
</organism>
<accession>A0A9P6DBT1</accession>
<name>A0A9P6DBT1_PLEER</name>
<protein>
    <submittedName>
        <fullName evidence="1">Uncharacterized protein</fullName>
    </submittedName>
</protein>
<keyword evidence="2" id="KW-1185">Reference proteome</keyword>
<evidence type="ECO:0000313" key="1">
    <source>
        <dbReference type="EMBL" id="KAF9491049.1"/>
    </source>
</evidence>
<gene>
    <name evidence="1" type="ORF">BDN71DRAFT_1434205</name>
</gene>
<evidence type="ECO:0000313" key="2">
    <source>
        <dbReference type="Proteomes" id="UP000807025"/>
    </source>
</evidence>
<reference evidence="1" key="1">
    <citation type="submission" date="2020-11" db="EMBL/GenBank/DDBJ databases">
        <authorList>
            <consortium name="DOE Joint Genome Institute"/>
            <person name="Ahrendt S."/>
            <person name="Riley R."/>
            <person name="Andreopoulos W."/>
            <person name="Labutti K."/>
            <person name="Pangilinan J."/>
            <person name="Ruiz-Duenas F.J."/>
            <person name="Barrasa J.M."/>
            <person name="Sanchez-Garcia M."/>
            <person name="Camarero S."/>
            <person name="Miyauchi S."/>
            <person name="Serrano A."/>
            <person name="Linde D."/>
            <person name="Babiker R."/>
            <person name="Drula E."/>
            <person name="Ayuso-Fernandez I."/>
            <person name="Pacheco R."/>
            <person name="Padilla G."/>
            <person name="Ferreira P."/>
            <person name="Barriuso J."/>
            <person name="Kellner H."/>
            <person name="Castanera R."/>
            <person name="Alfaro M."/>
            <person name="Ramirez L."/>
            <person name="Pisabarro A.G."/>
            <person name="Kuo A."/>
            <person name="Tritt A."/>
            <person name="Lipzen A."/>
            <person name="He G."/>
            <person name="Yan M."/>
            <person name="Ng V."/>
            <person name="Cullen D."/>
            <person name="Martin F."/>
            <person name="Rosso M.-N."/>
            <person name="Henrissat B."/>
            <person name="Hibbett D."/>
            <person name="Martinez A.T."/>
            <person name="Grigoriev I.V."/>
        </authorList>
    </citation>
    <scope>NUCLEOTIDE SEQUENCE</scope>
    <source>
        <strain evidence="1">ATCC 90797</strain>
    </source>
</reference>
<dbReference type="Proteomes" id="UP000807025">
    <property type="component" value="Unassembled WGS sequence"/>
</dbReference>
<dbReference type="EMBL" id="MU154627">
    <property type="protein sequence ID" value="KAF9491049.1"/>
    <property type="molecule type" value="Genomic_DNA"/>
</dbReference>
<comment type="caution">
    <text evidence="1">The sequence shown here is derived from an EMBL/GenBank/DDBJ whole genome shotgun (WGS) entry which is preliminary data.</text>
</comment>
<proteinExistence type="predicted"/>